<evidence type="ECO:0000259" key="1">
    <source>
        <dbReference type="PROSITE" id="PS50011"/>
    </source>
</evidence>
<dbReference type="PANTHER" id="PTHR37542">
    <property type="entry name" value="HELO DOMAIN-CONTAINING PROTEIN-RELATED"/>
    <property type="match status" value="1"/>
</dbReference>
<dbReference type="PROSITE" id="PS50011">
    <property type="entry name" value="PROTEIN_KINASE_DOM"/>
    <property type="match status" value="1"/>
</dbReference>
<proteinExistence type="predicted"/>
<dbReference type="GO" id="GO:0005524">
    <property type="term" value="F:ATP binding"/>
    <property type="evidence" value="ECO:0007669"/>
    <property type="project" value="InterPro"/>
</dbReference>
<reference evidence="2" key="1">
    <citation type="journal article" date="2020" name="Stud. Mycol.">
        <title>101 Dothideomycetes genomes: a test case for predicting lifestyles and emergence of pathogens.</title>
        <authorList>
            <person name="Haridas S."/>
            <person name="Albert R."/>
            <person name="Binder M."/>
            <person name="Bloem J."/>
            <person name="Labutti K."/>
            <person name="Salamov A."/>
            <person name="Andreopoulos B."/>
            <person name="Baker S."/>
            <person name="Barry K."/>
            <person name="Bills G."/>
            <person name="Bluhm B."/>
            <person name="Cannon C."/>
            <person name="Castanera R."/>
            <person name="Culley D."/>
            <person name="Daum C."/>
            <person name="Ezra D."/>
            <person name="Gonzalez J."/>
            <person name="Henrissat B."/>
            <person name="Kuo A."/>
            <person name="Liang C."/>
            <person name="Lipzen A."/>
            <person name="Lutzoni F."/>
            <person name="Magnuson J."/>
            <person name="Mondo S."/>
            <person name="Nolan M."/>
            <person name="Ohm R."/>
            <person name="Pangilinan J."/>
            <person name="Park H.-J."/>
            <person name="Ramirez L."/>
            <person name="Alfaro M."/>
            <person name="Sun H."/>
            <person name="Tritt A."/>
            <person name="Yoshinaga Y."/>
            <person name="Zwiers L.-H."/>
            <person name="Turgeon B."/>
            <person name="Goodwin S."/>
            <person name="Spatafora J."/>
            <person name="Crous P."/>
            <person name="Grigoriev I."/>
        </authorList>
    </citation>
    <scope>NUCLEOTIDE SEQUENCE</scope>
    <source>
        <strain evidence="2">CBS 110217</strain>
    </source>
</reference>
<dbReference type="PANTHER" id="PTHR37542:SF1">
    <property type="entry name" value="PRION-INHIBITION AND PROPAGATION HELO DOMAIN-CONTAINING PROTEIN"/>
    <property type="match status" value="1"/>
</dbReference>
<dbReference type="Gene3D" id="1.10.510.10">
    <property type="entry name" value="Transferase(Phosphotransferase) domain 1"/>
    <property type="match status" value="1"/>
</dbReference>
<dbReference type="SUPFAM" id="SSF56112">
    <property type="entry name" value="Protein kinase-like (PK-like)"/>
    <property type="match status" value="1"/>
</dbReference>
<dbReference type="InterPro" id="IPR000719">
    <property type="entry name" value="Prot_kinase_dom"/>
</dbReference>
<name>A0A9P4LKR8_9PLEO</name>
<comment type="caution">
    <text evidence="2">The sequence shown here is derived from an EMBL/GenBank/DDBJ whole genome shotgun (WGS) entry which is preliminary data.</text>
</comment>
<dbReference type="InterPro" id="IPR011009">
    <property type="entry name" value="Kinase-like_dom_sf"/>
</dbReference>
<dbReference type="AlphaFoldDB" id="A0A9P4LKR8"/>
<dbReference type="OrthoDB" id="1911848at2759"/>
<organism evidence="2 3">
    <name type="scientific">Setomelanomma holmii</name>
    <dbReference type="NCBI Taxonomy" id="210430"/>
    <lineage>
        <taxon>Eukaryota</taxon>
        <taxon>Fungi</taxon>
        <taxon>Dikarya</taxon>
        <taxon>Ascomycota</taxon>
        <taxon>Pezizomycotina</taxon>
        <taxon>Dothideomycetes</taxon>
        <taxon>Pleosporomycetidae</taxon>
        <taxon>Pleosporales</taxon>
        <taxon>Pleosporineae</taxon>
        <taxon>Phaeosphaeriaceae</taxon>
        <taxon>Setomelanomma</taxon>
    </lineage>
</organism>
<accession>A0A9P4LKR8</accession>
<dbReference type="Proteomes" id="UP000799777">
    <property type="component" value="Unassembled WGS sequence"/>
</dbReference>
<protein>
    <recommendedName>
        <fullName evidence="1">Protein kinase domain-containing protein</fullName>
    </recommendedName>
</protein>
<dbReference type="GO" id="GO:0004672">
    <property type="term" value="F:protein kinase activity"/>
    <property type="evidence" value="ECO:0007669"/>
    <property type="project" value="InterPro"/>
</dbReference>
<evidence type="ECO:0000313" key="2">
    <source>
        <dbReference type="EMBL" id="KAF2028500.1"/>
    </source>
</evidence>
<sequence>MSAELALAIPPTVDLCIKSIDKEGKELCSTLRHAGHQISERILRLDNSWLRFTYQLNFFQRVRHLMEDEHIEIYEQTLLIFQSKLDIVVKQLQGLVRSQPAANGFAPTNVYAPKRLKYGFKKEALDQAIEALEIWQQTADQSWFLLMKIADPSLDRALSTTRSTSASTFGAPATATIAIRSGSRYPNESDTHMASSTGLSLEADALKQMQISQIAYCNGMTIATRQSSNGQARVYILNPIVCEPTSKYQSIKKNTRDLGQRLQHDEPYTFGLLTCKGFISGTRPSDPSLTMVFRNPPGSHSPRSLRELLLSTAASTSTSKRLDIARDIAKAVGYVHTFGFMHKNIRPDTVLVFENANGTSSSSFLVGFDNFRHDEGWTVRRGDDAPEHNLYRHASRQGAMPRDDYDMQHDIYSLGVFMLEIGLRRSFVDYTSARGDRRLSSALSLTPSIIGAEVSPFLLENGKDHLLSMARKLLPGSMGDKYAAIVETCLTCLDPGNADFGDESEFEDEQGILVGSRYIEKVILRLNMVSM</sequence>
<keyword evidence="3" id="KW-1185">Reference proteome</keyword>
<evidence type="ECO:0000313" key="3">
    <source>
        <dbReference type="Proteomes" id="UP000799777"/>
    </source>
</evidence>
<gene>
    <name evidence="2" type="ORF">EK21DRAFT_101818</name>
</gene>
<feature type="domain" description="Protein kinase" evidence="1">
    <location>
        <begin position="158"/>
        <end position="531"/>
    </location>
</feature>
<dbReference type="EMBL" id="ML978212">
    <property type="protein sequence ID" value="KAF2028500.1"/>
    <property type="molecule type" value="Genomic_DNA"/>
</dbReference>